<evidence type="ECO:0000256" key="1">
    <source>
        <dbReference type="SAM" id="MobiDB-lite"/>
    </source>
</evidence>
<comment type="caution">
    <text evidence="2">The sequence shown here is derived from an EMBL/GenBank/DDBJ whole genome shotgun (WGS) entry which is preliminary data.</text>
</comment>
<organism evidence="2 3">
    <name type="scientific">Batillaria attramentaria</name>
    <dbReference type="NCBI Taxonomy" id="370345"/>
    <lineage>
        <taxon>Eukaryota</taxon>
        <taxon>Metazoa</taxon>
        <taxon>Spiralia</taxon>
        <taxon>Lophotrochozoa</taxon>
        <taxon>Mollusca</taxon>
        <taxon>Gastropoda</taxon>
        <taxon>Caenogastropoda</taxon>
        <taxon>Sorbeoconcha</taxon>
        <taxon>Cerithioidea</taxon>
        <taxon>Batillariidae</taxon>
        <taxon>Batillaria</taxon>
    </lineage>
</organism>
<sequence length="172" mass="18384">MARRGSLGGGGGGSPLGSPRGSDSGSEHSVSQSLNPPIRRQRSNSMPLVLPIIHSPPARRPSYCPEPDFNTAESLSVIESPRARSLSFSGHRAGQEAGVYLRTLGIGVRAGQAAWSGAPRVYRDGADGARSGVRRTAPRADGGEWRRARHHRQAVEGPEEMSLLTLPFQREL</sequence>
<name>A0ABD0K8X2_9CAEN</name>
<feature type="region of interest" description="Disordered" evidence="1">
    <location>
        <begin position="1"/>
        <end position="67"/>
    </location>
</feature>
<feature type="region of interest" description="Disordered" evidence="1">
    <location>
        <begin position="126"/>
        <end position="160"/>
    </location>
</feature>
<evidence type="ECO:0000313" key="2">
    <source>
        <dbReference type="EMBL" id="KAK7483497.1"/>
    </source>
</evidence>
<dbReference type="AlphaFoldDB" id="A0ABD0K8X2"/>
<proteinExistence type="predicted"/>
<dbReference type="EMBL" id="JACVVK020000226">
    <property type="protein sequence ID" value="KAK7483497.1"/>
    <property type="molecule type" value="Genomic_DNA"/>
</dbReference>
<feature type="compositionally biased region" description="Gly residues" evidence="1">
    <location>
        <begin position="1"/>
        <end position="15"/>
    </location>
</feature>
<protein>
    <submittedName>
        <fullName evidence="2">Uncharacterized protein</fullName>
    </submittedName>
</protein>
<gene>
    <name evidence="2" type="ORF">BaRGS_00025296</name>
</gene>
<evidence type="ECO:0000313" key="3">
    <source>
        <dbReference type="Proteomes" id="UP001519460"/>
    </source>
</evidence>
<dbReference type="Proteomes" id="UP001519460">
    <property type="component" value="Unassembled WGS sequence"/>
</dbReference>
<accession>A0ABD0K8X2</accession>
<keyword evidence="3" id="KW-1185">Reference proteome</keyword>
<reference evidence="2 3" key="1">
    <citation type="journal article" date="2023" name="Sci. Data">
        <title>Genome assembly of the Korean intertidal mud-creeper Batillaria attramentaria.</title>
        <authorList>
            <person name="Patra A.K."/>
            <person name="Ho P.T."/>
            <person name="Jun S."/>
            <person name="Lee S.J."/>
            <person name="Kim Y."/>
            <person name="Won Y.J."/>
        </authorList>
    </citation>
    <scope>NUCLEOTIDE SEQUENCE [LARGE SCALE GENOMIC DNA]</scope>
    <source>
        <strain evidence="2">Wonlab-2016</strain>
    </source>
</reference>